<dbReference type="AlphaFoldDB" id="A0A378LF07"/>
<name>A0A378LF07_9GAMM</name>
<reference evidence="2 4" key="2">
    <citation type="submission" date="2018-06" db="EMBL/GenBank/DDBJ databases">
        <authorList>
            <consortium name="Pathogen Informatics"/>
            <person name="Doyle S."/>
        </authorList>
    </citation>
    <scope>NUCLEOTIDE SEQUENCE [LARGE SCALE GENOMIC DNA]</scope>
    <source>
        <strain evidence="2 4">NCTC11991</strain>
    </source>
</reference>
<evidence type="ECO:0000313" key="1">
    <source>
        <dbReference type="EMBL" id="KTD77483.1"/>
    </source>
</evidence>
<dbReference type="EMBL" id="UGOY01000001">
    <property type="protein sequence ID" value="STY22661.1"/>
    <property type="molecule type" value="Genomic_DNA"/>
</dbReference>
<evidence type="ECO:0000313" key="3">
    <source>
        <dbReference type="Proteomes" id="UP000054820"/>
    </source>
</evidence>
<proteinExistence type="predicted"/>
<dbReference type="Proteomes" id="UP000255110">
    <property type="component" value="Unassembled WGS sequence"/>
</dbReference>
<evidence type="ECO:0000313" key="4">
    <source>
        <dbReference type="Proteomes" id="UP000255110"/>
    </source>
</evidence>
<reference evidence="1 3" key="1">
    <citation type="submission" date="2015-11" db="EMBL/GenBank/DDBJ databases">
        <title>Genomic analysis of 38 Legionella species identifies large and diverse effector repertoires.</title>
        <authorList>
            <person name="Burstein D."/>
            <person name="Amaro F."/>
            <person name="Zusman T."/>
            <person name="Lifshitz Z."/>
            <person name="Cohen O."/>
            <person name="Gilbert J.A."/>
            <person name="Pupko T."/>
            <person name="Shuman H.A."/>
            <person name="Segal G."/>
        </authorList>
    </citation>
    <scope>NUCLEOTIDE SEQUENCE [LARGE SCALE GENOMIC DNA]</scope>
    <source>
        <strain evidence="1 3">SC-18-C9</strain>
    </source>
</reference>
<evidence type="ECO:0000313" key="2">
    <source>
        <dbReference type="EMBL" id="STY22661.1"/>
    </source>
</evidence>
<dbReference type="RefSeq" id="WP_058477390.1">
    <property type="nucleotide sequence ID" value="NZ_CAAAIO010000018.1"/>
</dbReference>
<dbReference type="EMBL" id="LNYZ01000013">
    <property type="protein sequence ID" value="KTD77483.1"/>
    <property type="molecule type" value="Genomic_DNA"/>
</dbReference>
<sequence>MTLRILSFDFDGCLFNGAYIDAPYTNWNKHLTDAVIVHNRAFLDQLKSENEQYSQVIALIGSNRQSYDADFGNAGNAIHFKGSCASAIQTVCDYLGVSFNPLLLTDLYNSLEPGSAYKLIMEEIKNNKWIEGGSFEHPNCPMDETKVALIFAQMQAAATAHPDEEIIFDFYDDRLDILGRLQEFYQTNPHMIPPKVTLRLNNYDGSQITLKAALAGKPEGVIFNNYSETVVKLLDTRFWEYNQIAEELKLEMQQPVMQGDLVAQPEQFDSANANANAVEEGEKEANYESQIAIDTQPMFLQPAETLEDEVALEKEEPLPLEEQKQAVAIAAPAAPVVAAVPVAAPVAAPVIEEKASRVTEVTAASNPGRNRHGFHNQASHATNRAPIPAKYFQDSCGFSSPTSGSSCILS</sequence>
<keyword evidence="3" id="KW-1185">Reference proteome</keyword>
<accession>A0A378LF07</accession>
<organism evidence="2 4">
    <name type="scientific">Legionella steigerwaltii</name>
    <dbReference type="NCBI Taxonomy" id="460"/>
    <lineage>
        <taxon>Bacteria</taxon>
        <taxon>Pseudomonadati</taxon>
        <taxon>Pseudomonadota</taxon>
        <taxon>Gammaproteobacteria</taxon>
        <taxon>Legionellales</taxon>
        <taxon>Legionellaceae</taxon>
        <taxon>Legionella</taxon>
    </lineage>
</organism>
<dbReference type="Proteomes" id="UP000054820">
    <property type="component" value="Unassembled WGS sequence"/>
</dbReference>
<dbReference type="OrthoDB" id="5653025at2"/>
<protein>
    <submittedName>
        <fullName evidence="1">Dot/Icm T4SS effector</fullName>
    </submittedName>
    <submittedName>
        <fullName evidence="2">Dot/Icm secretion system substrate</fullName>
    </submittedName>
</protein>
<gene>
    <name evidence="1" type="ORF">Lstg_1840</name>
    <name evidence="2" type="ORF">NCTC11991_01250</name>
</gene>